<dbReference type="AlphaFoldDB" id="A0A7G5XKM9"/>
<keyword evidence="1" id="KW-0472">Membrane</keyword>
<organism evidence="2 3">
    <name type="scientific">Lacibacter sediminis</name>
    <dbReference type="NCBI Taxonomy" id="2760713"/>
    <lineage>
        <taxon>Bacteria</taxon>
        <taxon>Pseudomonadati</taxon>
        <taxon>Bacteroidota</taxon>
        <taxon>Chitinophagia</taxon>
        <taxon>Chitinophagales</taxon>
        <taxon>Chitinophagaceae</taxon>
        <taxon>Lacibacter</taxon>
    </lineage>
</organism>
<keyword evidence="3" id="KW-1185">Reference proteome</keyword>
<keyword evidence="1" id="KW-1133">Transmembrane helix</keyword>
<feature type="transmembrane region" description="Helical" evidence="1">
    <location>
        <begin position="55"/>
        <end position="77"/>
    </location>
</feature>
<keyword evidence="1" id="KW-0812">Transmembrane</keyword>
<evidence type="ECO:0000256" key="1">
    <source>
        <dbReference type="SAM" id="Phobius"/>
    </source>
</evidence>
<dbReference type="NCBIfam" id="NF041635">
    <property type="entry name" value="STM3941_fam"/>
    <property type="match status" value="1"/>
</dbReference>
<feature type="transmembrane region" description="Helical" evidence="1">
    <location>
        <begin position="12"/>
        <end position="35"/>
    </location>
</feature>
<name>A0A7G5XKM9_9BACT</name>
<reference evidence="3" key="1">
    <citation type="submission" date="2020-08" db="EMBL/GenBank/DDBJ databases">
        <title>Lacibacter sp. S13-6-6 genome sequencing.</title>
        <authorList>
            <person name="Jin L."/>
        </authorList>
    </citation>
    <scope>NUCLEOTIDE SEQUENCE [LARGE SCALE GENOMIC DNA]</scope>
    <source>
        <strain evidence="3">S13-6-6</strain>
    </source>
</reference>
<accession>A0A7G5XKM9</accession>
<protein>
    <submittedName>
        <fullName evidence="2">Uncharacterized protein</fullName>
    </submittedName>
</protein>
<evidence type="ECO:0000313" key="2">
    <source>
        <dbReference type="EMBL" id="QNA46032.1"/>
    </source>
</evidence>
<gene>
    <name evidence="2" type="ORF">H4075_07575</name>
</gene>
<dbReference type="RefSeq" id="WP_182805603.1">
    <property type="nucleotide sequence ID" value="NZ_CP060007.1"/>
</dbReference>
<dbReference type="EMBL" id="CP060007">
    <property type="protein sequence ID" value="QNA46032.1"/>
    <property type="molecule type" value="Genomic_DNA"/>
</dbReference>
<evidence type="ECO:0000313" key="3">
    <source>
        <dbReference type="Proteomes" id="UP000515344"/>
    </source>
</evidence>
<sequence length="202" mass="22520">MEPELVIKPNRFIFLIMAFIALAMSTVFAVFAVIPDLFSDDGAFSSEEQLSIIEIIIFGFFCMVGLFLCFVWMKMFIKDTAAIAIYKNGFEANTNGISTGFIAWTDIEMLEEVLVSSNSGSGTRKEAALAVYLKDPAIYTQRLPLFFQWATKLAGKSGRYSHTNKYGVTENTPPIFLPFAAFGTQYEEAKKLMYAGVKQKTG</sequence>
<dbReference type="InterPro" id="IPR048136">
    <property type="entry name" value="STM3941-like"/>
</dbReference>
<dbReference type="KEGG" id="lacs:H4075_07575"/>
<proteinExistence type="predicted"/>
<dbReference type="Proteomes" id="UP000515344">
    <property type="component" value="Chromosome"/>
</dbReference>